<reference evidence="1 2" key="1">
    <citation type="submission" date="2018-09" db="EMBL/GenBank/DDBJ databases">
        <title>Genomic Encyclopedia of Archaeal and Bacterial Type Strains, Phase II (KMG-II): from individual species to whole genera.</title>
        <authorList>
            <person name="Goeker M."/>
        </authorList>
    </citation>
    <scope>NUCLEOTIDE SEQUENCE [LARGE SCALE GENOMIC DNA]</scope>
    <source>
        <strain evidence="1 2">DSM 17008</strain>
    </source>
</reference>
<organism evidence="1 2">
    <name type="scientific">Sinobaca qinghaiensis</name>
    <dbReference type="NCBI Taxonomy" id="342944"/>
    <lineage>
        <taxon>Bacteria</taxon>
        <taxon>Bacillati</taxon>
        <taxon>Bacillota</taxon>
        <taxon>Bacilli</taxon>
        <taxon>Bacillales</taxon>
        <taxon>Sporolactobacillaceae</taxon>
        <taxon>Sinobaca</taxon>
    </lineage>
</organism>
<dbReference type="EMBL" id="RAPK01000006">
    <property type="protein sequence ID" value="RKD75887.1"/>
    <property type="molecule type" value="Genomic_DNA"/>
</dbReference>
<gene>
    <name evidence="1" type="ORF">ATL39_0097</name>
</gene>
<keyword evidence="2" id="KW-1185">Reference proteome</keyword>
<dbReference type="InterPro" id="IPR044691">
    <property type="entry name" value="DCC1_Trx"/>
</dbReference>
<dbReference type="PANTHER" id="PTHR34290">
    <property type="entry name" value="SI:CH73-390P7.2"/>
    <property type="match status" value="1"/>
</dbReference>
<dbReference type="RefSeq" id="WP_120191315.1">
    <property type="nucleotide sequence ID" value="NZ_RAPK01000006.1"/>
</dbReference>
<dbReference type="InterPro" id="IPR007263">
    <property type="entry name" value="DCC1-like"/>
</dbReference>
<comment type="caution">
    <text evidence="1">The sequence shown here is derived from an EMBL/GenBank/DDBJ whole genome shotgun (WGS) entry which is preliminary data.</text>
</comment>
<evidence type="ECO:0000313" key="1">
    <source>
        <dbReference type="EMBL" id="RKD75887.1"/>
    </source>
</evidence>
<dbReference type="Proteomes" id="UP000285120">
    <property type="component" value="Unassembled WGS sequence"/>
</dbReference>
<dbReference type="PANTHER" id="PTHR34290:SF2">
    <property type="entry name" value="OS04G0668800 PROTEIN"/>
    <property type="match status" value="1"/>
</dbReference>
<dbReference type="OrthoDB" id="9785438at2"/>
<proteinExistence type="predicted"/>
<name>A0A419V744_9BACL</name>
<accession>A0A419V744</accession>
<dbReference type="GO" id="GO:0015035">
    <property type="term" value="F:protein-disulfide reductase activity"/>
    <property type="evidence" value="ECO:0007669"/>
    <property type="project" value="InterPro"/>
</dbReference>
<evidence type="ECO:0000313" key="2">
    <source>
        <dbReference type="Proteomes" id="UP000285120"/>
    </source>
</evidence>
<dbReference type="AlphaFoldDB" id="A0A419V744"/>
<sequence>MTQHIVFYDASCPLCYHLKKNLNKLDKNNKLQWVAAQTAEKEPETYPYLQGKNIYTEIHMLTSQGVVMKGFYAIRRMLIDLPGARIPGAFLYFPFVDRAGSPLYLYVSKSRFKWFGKYDPPRIDE</sequence>
<protein>
    <submittedName>
        <fullName evidence="1">Putative DCC family thiol-disulfide oxidoreductase YuxK</fullName>
    </submittedName>
</protein>
<dbReference type="Pfam" id="PF04134">
    <property type="entry name" value="DCC1-like"/>
    <property type="match status" value="1"/>
</dbReference>